<name>A0ABT8TP77_9ACTN</name>
<evidence type="ECO:0000313" key="4">
    <source>
        <dbReference type="Proteomes" id="UP001168363"/>
    </source>
</evidence>
<dbReference type="Proteomes" id="UP001168363">
    <property type="component" value="Unassembled WGS sequence"/>
</dbReference>
<proteinExistence type="predicted"/>
<keyword evidence="2" id="KW-0812">Transmembrane</keyword>
<protein>
    <submittedName>
        <fullName evidence="3">LysM domain-containing protein</fullName>
    </submittedName>
</protein>
<reference evidence="3" key="1">
    <citation type="submission" date="2023-06" db="EMBL/GenBank/DDBJ databases">
        <title>Genome sequence of Nocardioides sp. SOB44.</title>
        <authorList>
            <person name="Zhang G."/>
        </authorList>
    </citation>
    <scope>NUCLEOTIDE SEQUENCE</scope>
    <source>
        <strain evidence="3">SOB44</strain>
    </source>
</reference>
<dbReference type="InterPro" id="IPR018392">
    <property type="entry name" value="LysM"/>
</dbReference>
<keyword evidence="2" id="KW-1133">Transmembrane helix</keyword>
<dbReference type="EMBL" id="JAULSC010000006">
    <property type="protein sequence ID" value="MDO3395752.1"/>
    <property type="molecule type" value="Genomic_DNA"/>
</dbReference>
<dbReference type="CDD" id="cd00118">
    <property type="entry name" value="LysM"/>
    <property type="match status" value="1"/>
</dbReference>
<sequence>MIDTMHASAARCLLVWATTTAVAALLVTLLAPAALAPAGGFDALLVRGCSAALLACAAWAWLSVTVVVVEARSGGGPAVPHLGVPHGLRRLVLRACGLALVGATAAGVAPAAATPDHLQQGTVVGAGTVDPLVGLPLPQRAVGAAHRPSSTPVLVGPGDSLWSLSADHLATHGERPTDAAVAAYWPRLHAANRHVVGPDPDLLRPGQALRLPPG</sequence>
<gene>
    <name evidence="3" type="ORF">QWJ41_08500</name>
</gene>
<feature type="region of interest" description="Disordered" evidence="1">
    <location>
        <begin position="195"/>
        <end position="214"/>
    </location>
</feature>
<keyword evidence="4" id="KW-1185">Reference proteome</keyword>
<evidence type="ECO:0000256" key="2">
    <source>
        <dbReference type="SAM" id="Phobius"/>
    </source>
</evidence>
<dbReference type="InterPro" id="IPR036779">
    <property type="entry name" value="LysM_dom_sf"/>
</dbReference>
<feature type="transmembrane region" description="Helical" evidence="2">
    <location>
        <begin position="51"/>
        <end position="71"/>
    </location>
</feature>
<dbReference type="RefSeq" id="WP_302707273.1">
    <property type="nucleotide sequence ID" value="NZ_JAULSC010000006.1"/>
</dbReference>
<accession>A0ABT8TP77</accession>
<dbReference type="Gene3D" id="3.10.350.10">
    <property type="entry name" value="LysM domain"/>
    <property type="match status" value="1"/>
</dbReference>
<feature type="transmembrane region" description="Helical" evidence="2">
    <location>
        <begin position="91"/>
        <end position="113"/>
    </location>
</feature>
<evidence type="ECO:0000256" key="1">
    <source>
        <dbReference type="SAM" id="MobiDB-lite"/>
    </source>
</evidence>
<evidence type="ECO:0000313" key="3">
    <source>
        <dbReference type="EMBL" id="MDO3395752.1"/>
    </source>
</evidence>
<organism evidence="3 4">
    <name type="scientific">Nocardioides cremeus</name>
    <dbReference type="NCBI Taxonomy" id="3058044"/>
    <lineage>
        <taxon>Bacteria</taxon>
        <taxon>Bacillati</taxon>
        <taxon>Actinomycetota</taxon>
        <taxon>Actinomycetes</taxon>
        <taxon>Propionibacteriales</taxon>
        <taxon>Nocardioidaceae</taxon>
        <taxon>Nocardioides</taxon>
    </lineage>
</organism>
<keyword evidence="2" id="KW-0472">Membrane</keyword>
<comment type="caution">
    <text evidence="3">The sequence shown here is derived from an EMBL/GenBank/DDBJ whole genome shotgun (WGS) entry which is preliminary data.</text>
</comment>